<dbReference type="PANTHER" id="PTHR34846">
    <property type="entry name" value="4-CARBOXYMUCONOLACTONE DECARBOXYLASE FAMILY PROTEIN (AFU_ORTHOLOGUE AFUA_6G11590)"/>
    <property type="match status" value="1"/>
</dbReference>
<comment type="caution">
    <text evidence="2">The sequence shown here is derived from an EMBL/GenBank/DDBJ whole genome shotgun (WGS) entry which is preliminary data.</text>
</comment>
<organism evidence="2 3">
    <name type="scientific">Kitasatospora kifunensis</name>
    <name type="common">Streptomyces kifunensis</name>
    <dbReference type="NCBI Taxonomy" id="58351"/>
    <lineage>
        <taxon>Bacteria</taxon>
        <taxon>Bacillati</taxon>
        <taxon>Actinomycetota</taxon>
        <taxon>Actinomycetes</taxon>
        <taxon>Kitasatosporales</taxon>
        <taxon>Streptomycetaceae</taxon>
        <taxon>Kitasatospora</taxon>
    </lineage>
</organism>
<dbReference type="RefSeq" id="WP_184933626.1">
    <property type="nucleotide sequence ID" value="NZ_JACHJV010000001.1"/>
</dbReference>
<dbReference type="NCBIfam" id="TIGR00778">
    <property type="entry name" value="ahpD_dom"/>
    <property type="match status" value="1"/>
</dbReference>
<reference evidence="2 3" key="1">
    <citation type="submission" date="2020-08" db="EMBL/GenBank/DDBJ databases">
        <title>Sequencing the genomes of 1000 actinobacteria strains.</title>
        <authorList>
            <person name="Klenk H.-P."/>
        </authorList>
    </citation>
    <scope>NUCLEOTIDE SEQUENCE [LARGE SCALE GENOMIC DNA]</scope>
    <source>
        <strain evidence="2 3">DSM 41654</strain>
    </source>
</reference>
<protein>
    <submittedName>
        <fullName evidence="2">AhpD family alkylhydroperoxidase</fullName>
    </submittedName>
</protein>
<name>A0A7W7QXB3_KITKI</name>
<accession>A0A7W7QXB3</accession>
<feature type="domain" description="Carboxymuconolactone decarboxylase-like" evidence="1">
    <location>
        <begin position="13"/>
        <end position="93"/>
    </location>
</feature>
<keyword evidence="2" id="KW-0575">Peroxidase</keyword>
<dbReference type="SUPFAM" id="SSF69118">
    <property type="entry name" value="AhpD-like"/>
    <property type="match status" value="1"/>
</dbReference>
<dbReference type="Proteomes" id="UP000540506">
    <property type="component" value="Unassembled WGS sequence"/>
</dbReference>
<dbReference type="GO" id="GO:0051920">
    <property type="term" value="F:peroxiredoxin activity"/>
    <property type="evidence" value="ECO:0007669"/>
    <property type="project" value="InterPro"/>
</dbReference>
<keyword evidence="2" id="KW-0560">Oxidoreductase</keyword>
<sequence length="148" mass="16657">MTRRLAWAQLEPAAYQAMLELEKFSADRIDPILFELIKMRASYLNGCAYCLDKHTHDALALGESTQRLVVVSAWREAPHLFTERERAALALTDAVTRLGEHGVPDDVWAQAAEQFEEKELVHLLMAIATINAWNRIAISTRAETAPRG</sequence>
<dbReference type="Gene3D" id="1.20.1290.10">
    <property type="entry name" value="AhpD-like"/>
    <property type="match status" value="1"/>
</dbReference>
<dbReference type="AlphaFoldDB" id="A0A7W7QXB3"/>
<dbReference type="InterPro" id="IPR029032">
    <property type="entry name" value="AhpD-like"/>
</dbReference>
<dbReference type="InterPro" id="IPR003779">
    <property type="entry name" value="CMD-like"/>
</dbReference>
<dbReference type="EMBL" id="JACHJV010000001">
    <property type="protein sequence ID" value="MBB4921263.1"/>
    <property type="molecule type" value="Genomic_DNA"/>
</dbReference>
<evidence type="ECO:0000313" key="2">
    <source>
        <dbReference type="EMBL" id="MBB4921263.1"/>
    </source>
</evidence>
<evidence type="ECO:0000259" key="1">
    <source>
        <dbReference type="Pfam" id="PF02627"/>
    </source>
</evidence>
<keyword evidence="3" id="KW-1185">Reference proteome</keyword>
<dbReference type="InterPro" id="IPR004675">
    <property type="entry name" value="AhpD_core"/>
</dbReference>
<dbReference type="PANTHER" id="PTHR34846:SF10">
    <property type="entry name" value="CYTOPLASMIC PROTEIN"/>
    <property type="match status" value="1"/>
</dbReference>
<dbReference type="Pfam" id="PF02627">
    <property type="entry name" value="CMD"/>
    <property type="match status" value="1"/>
</dbReference>
<gene>
    <name evidence="2" type="ORF">FHR34_000256</name>
</gene>
<proteinExistence type="predicted"/>
<evidence type="ECO:0000313" key="3">
    <source>
        <dbReference type="Proteomes" id="UP000540506"/>
    </source>
</evidence>